<evidence type="ECO:0000256" key="1">
    <source>
        <dbReference type="ARBA" id="ARBA00010835"/>
    </source>
</evidence>
<feature type="domain" description="Prokaryotic-type class I peptide chain release factors" evidence="3">
    <location>
        <begin position="21"/>
        <end position="37"/>
    </location>
</feature>
<dbReference type="GO" id="GO:0004045">
    <property type="term" value="F:peptidyl-tRNA hydrolase activity"/>
    <property type="evidence" value="ECO:0007669"/>
    <property type="project" value="TreeGrafter"/>
</dbReference>
<organism evidence="4 5">
    <name type="scientific">Vibrio qinghaiensis</name>
    <dbReference type="NCBI Taxonomy" id="2025808"/>
    <lineage>
        <taxon>Bacteria</taxon>
        <taxon>Pseudomonadati</taxon>
        <taxon>Pseudomonadota</taxon>
        <taxon>Gammaproteobacteria</taxon>
        <taxon>Vibrionales</taxon>
        <taxon>Vibrionaceae</taxon>
        <taxon>Vibrio</taxon>
    </lineage>
</organism>
<dbReference type="InterPro" id="IPR045853">
    <property type="entry name" value="Pep_chain_release_fac_I_sf"/>
</dbReference>
<sequence length="137" mass="15678">MLKLSNTIELADWEIELTAIRAAGNGGQNVNKVSSAIHLRFDIRRSTLPDIYKQKLLERPDSRMTKEGVIVLKAQSHRTQELNKEDALKRLKEIILSAMVIEKTRRATKPTKSSQRRRVDEKKRIAANKSLRGKVSF</sequence>
<dbReference type="Gene3D" id="3.30.160.20">
    <property type="match status" value="1"/>
</dbReference>
<dbReference type="EMBL" id="CP022741">
    <property type="protein sequence ID" value="ASU21445.1"/>
    <property type="molecule type" value="Genomic_DNA"/>
</dbReference>
<proteinExistence type="inferred from homology"/>
<dbReference type="Proteomes" id="UP000215148">
    <property type="component" value="Chromosome 1"/>
</dbReference>
<dbReference type="Pfam" id="PF00472">
    <property type="entry name" value="RF-1"/>
    <property type="match status" value="1"/>
</dbReference>
<comment type="similarity">
    <text evidence="1">Belongs to the prokaryotic/mitochondrial release factor family.</text>
</comment>
<dbReference type="GO" id="GO:0003747">
    <property type="term" value="F:translation release factor activity"/>
    <property type="evidence" value="ECO:0007669"/>
    <property type="project" value="InterPro"/>
</dbReference>
<protein>
    <submittedName>
        <fullName evidence="4">Aminoacyl-tRNA hydrolase</fullName>
    </submittedName>
</protein>
<dbReference type="NCBIfam" id="NF006718">
    <property type="entry name" value="PRK09256.1"/>
    <property type="match status" value="1"/>
</dbReference>
<gene>
    <name evidence="4" type="ORF">CCZ37_02025</name>
</gene>
<evidence type="ECO:0000313" key="4">
    <source>
        <dbReference type="EMBL" id="ASU21445.1"/>
    </source>
</evidence>
<dbReference type="PROSITE" id="PS00745">
    <property type="entry name" value="RF_PROK_I"/>
    <property type="match status" value="1"/>
</dbReference>
<feature type="region of interest" description="Disordered" evidence="2">
    <location>
        <begin position="105"/>
        <end position="137"/>
    </location>
</feature>
<evidence type="ECO:0000256" key="2">
    <source>
        <dbReference type="SAM" id="MobiDB-lite"/>
    </source>
</evidence>
<dbReference type="KEGG" id="vqi:CCZ37_02025"/>
<dbReference type="PANTHER" id="PTHR47814">
    <property type="entry name" value="PEPTIDYL-TRNA HYDROLASE ARFB"/>
    <property type="match status" value="1"/>
</dbReference>
<dbReference type="GO" id="GO:0043022">
    <property type="term" value="F:ribosome binding"/>
    <property type="evidence" value="ECO:0007669"/>
    <property type="project" value="TreeGrafter"/>
</dbReference>
<evidence type="ECO:0000313" key="5">
    <source>
        <dbReference type="Proteomes" id="UP000215148"/>
    </source>
</evidence>
<keyword evidence="4" id="KW-0378">Hydrolase</keyword>
<evidence type="ECO:0000259" key="3">
    <source>
        <dbReference type="PROSITE" id="PS00745"/>
    </source>
</evidence>
<dbReference type="SUPFAM" id="SSF75620">
    <property type="entry name" value="Release factor"/>
    <property type="match status" value="1"/>
</dbReference>
<dbReference type="PANTHER" id="PTHR47814:SF1">
    <property type="entry name" value="PEPTIDYL-TRNA HYDROLASE ARFB"/>
    <property type="match status" value="1"/>
</dbReference>
<dbReference type="AlphaFoldDB" id="A0A223MV41"/>
<dbReference type="GO" id="GO:0072344">
    <property type="term" value="P:rescue of stalled ribosome"/>
    <property type="evidence" value="ECO:0007669"/>
    <property type="project" value="TreeGrafter"/>
</dbReference>
<reference evidence="4 5" key="1">
    <citation type="submission" date="2017-08" db="EMBL/GenBank/DDBJ databases">
        <title>The Vibrio qinghaiensis sp.-Q67 is a luminous bacteria isolated firstly from Qinghai lake, Qinghai province, China, which has been proved to be very sensitive to detect environmental and food pollutants. Therefore, complete genome analysis of V. qinghaiensis sp.-Q67 highlights the potential application of this strain on detection of hazards in the contaminated environments.</title>
        <authorList>
            <person name="Gong L."/>
        </authorList>
    </citation>
    <scope>NUCLEOTIDE SEQUENCE [LARGE SCALE GENOMIC DNA]</scope>
    <source>
        <strain evidence="4 5">Q67</strain>
    </source>
</reference>
<name>A0A223MV41_9VIBR</name>
<accession>A0A223MV41</accession>
<keyword evidence="5" id="KW-1185">Reference proteome</keyword>
<dbReference type="InterPro" id="IPR000352">
    <property type="entry name" value="Pep_chain_release_fac_I"/>
</dbReference>
<dbReference type="RefSeq" id="WP_010318196.1">
    <property type="nucleotide sequence ID" value="NZ_CAWNHI010000001.1"/>
</dbReference>